<comment type="caution">
    <text evidence="1">The sequence shown here is derived from an EMBL/GenBank/DDBJ whole genome shotgun (WGS) entry which is preliminary data.</text>
</comment>
<proteinExistence type="predicted"/>
<dbReference type="Proteomes" id="UP000298663">
    <property type="component" value="Unassembled WGS sequence"/>
</dbReference>
<reference evidence="1 2" key="2">
    <citation type="journal article" date="2019" name="G3 (Bethesda)">
        <title>Hybrid Assembly of the Genome of the Entomopathogenic Nematode Steinernema carpocapsae Identifies the X-Chromosome.</title>
        <authorList>
            <person name="Serra L."/>
            <person name="Macchietto M."/>
            <person name="Macias-Munoz A."/>
            <person name="McGill C.J."/>
            <person name="Rodriguez I.M."/>
            <person name="Rodriguez B."/>
            <person name="Murad R."/>
            <person name="Mortazavi A."/>
        </authorList>
    </citation>
    <scope>NUCLEOTIDE SEQUENCE [LARGE SCALE GENOMIC DNA]</scope>
    <source>
        <strain evidence="1 2">ALL</strain>
    </source>
</reference>
<keyword evidence="2" id="KW-1185">Reference proteome</keyword>
<organism evidence="1 2">
    <name type="scientific">Steinernema carpocapsae</name>
    <name type="common">Entomopathogenic nematode</name>
    <dbReference type="NCBI Taxonomy" id="34508"/>
    <lineage>
        <taxon>Eukaryota</taxon>
        <taxon>Metazoa</taxon>
        <taxon>Ecdysozoa</taxon>
        <taxon>Nematoda</taxon>
        <taxon>Chromadorea</taxon>
        <taxon>Rhabditida</taxon>
        <taxon>Tylenchina</taxon>
        <taxon>Panagrolaimomorpha</taxon>
        <taxon>Strongyloidoidea</taxon>
        <taxon>Steinernematidae</taxon>
        <taxon>Steinernema</taxon>
    </lineage>
</organism>
<sequence length="99" mass="11193">MPPEKPPLTGYSAGNSTDSVSLYLHLLDMFLPYLPDYLGRTELFINWIAAQQATTTSFLSVDLMLTYYGDLLFDVTFLVSLLITESFRITFGIVNPIIY</sequence>
<gene>
    <name evidence="1" type="ORF">L596_015905</name>
</gene>
<protein>
    <submittedName>
        <fullName evidence="1">Uncharacterized protein</fullName>
    </submittedName>
</protein>
<reference evidence="1 2" key="1">
    <citation type="journal article" date="2015" name="Genome Biol.">
        <title>Comparative genomics of Steinernema reveals deeply conserved gene regulatory networks.</title>
        <authorList>
            <person name="Dillman A.R."/>
            <person name="Macchietto M."/>
            <person name="Porter C.F."/>
            <person name="Rogers A."/>
            <person name="Williams B."/>
            <person name="Antoshechkin I."/>
            <person name="Lee M.M."/>
            <person name="Goodwin Z."/>
            <person name="Lu X."/>
            <person name="Lewis E.E."/>
            <person name="Goodrich-Blair H."/>
            <person name="Stock S.P."/>
            <person name="Adams B.J."/>
            <person name="Sternberg P.W."/>
            <person name="Mortazavi A."/>
        </authorList>
    </citation>
    <scope>NUCLEOTIDE SEQUENCE [LARGE SCALE GENOMIC DNA]</scope>
    <source>
        <strain evidence="1 2">ALL</strain>
    </source>
</reference>
<evidence type="ECO:0000313" key="2">
    <source>
        <dbReference type="Proteomes" id="UP000298663"/>
    </source>
</evidence>
<dbReference type="AlphaFoldDB" id="A0A4U5NHE8"/>
<dbReference type="EMBL" id="AZBU02000004">
    <property type="protein sequence ID" value="TKR82133.1"/>
    <property type="molecule type" value="Genomic_DNA"/>
</dbReference>
<name>A0A4U5NHE8_STECR</name>
<accession>A0A4U5NHE8</accession>
<evidence type="ECO:0000313" key="1">
    <source>
        <dbReference type="EMBL" id="TKR82133.1"/>
    </source>
</evidence>